<dbReference type="EMBL" id="LANT01000008">
    <property type="protein sequence ID" value="KJV63196.1"/>
    <property type="molecule type" value="Genomic_DNA"/>
</dbReference>
<keyword evidence="1" id="KW-0472">Membrane</keyword>
<feature type="transmembrane region" description="Helical" evidence="1">
    <location>
        <begin position="21"/>
        <end position="39"/>
    </location>
</feature>
<evidence type="ECO:0000313" key="2">
    <source>
        <dbReference type="EMBL" id="KJV63196.1"/>
    </source>
</evidence>
<evidence type="ECO:0000256" key="1">
    <source>
        <dbReference type="SAM" id="Phobius"/>
    </source>
</evidence>
<dbReference type="AlphaFoldDB" id="A0A0F3N638"/>
<gene>
    <name evidence="2" type="ORF">EPHNCH_1275</name>
</gene>
<organism evidence="2 3">
    <name type="scientific">Anaplasma phagocytophilum str. NCH-1</name>
    <dbReference type="NCBI Taxonomy" id="1359161"/>
    <lineage>
        <taxon>Bacteria</taxon>
        <taxon>Pseudomonadati</taxon>
        <taxon>Pseudomonadota</taxon>
        <taxon>Alphaproteobacteria</taxon>
        <taxon>Rickettsiales</taxon>
        <taxon>Anaplasmataceae</taxon>
        <taxon>Anaplasma</taxon>
        <taxon>phagocytophilum group</taxon>
    </lineage>
</organism>
<keyword evidence="1" id="KW-0812">Transmembrane</keyword>
<dbReference type="Gene3D" id="3.30.1150.10">
    <property type="match status" value="1"/>
</dbReference>
<dbReference type="SUPFAM" id="SSF74653">
    <property type="entry name" value="TolA/TonB C-terminal domain"/>
    <property type="match status" value="1"/>
</dbReference>
<dbReference type="Proteomes" id="UP000033754">
    <property type="component" value="Unassembled WGS sequence"/>
</dbReference>
<comment type="caution">
    <text evidence="2">The sequence shown here is derived from an EMBL/GenBank/DDBJ whole genome shotgun (WGS) entry which is preliminary data.</text>
</comment>
<evidence type="ECO:0000313" key="3">
    <source>
        <dbReference type="Proteomes" id="UP000033754"/>
    </source>
</evidence>
<sequence>MWRRPVLSVRGGIRGALGKNIHIISSLLVHLVMGVFLVVRTSPPESYGVSTASCCPNCDGVAIKSQARTADVDYITSAGSQVANLVNSTEDVQRSGLFTKPGIQPPSQTSKKPARMSLARSDIAVNTLASQEDLMVVQPVYEYEQQSGARYTNPHKKGFFGYSKSIFQNVLNNHAPEEVVDSLSEQFAKCWTIPAGIDDDSNAVVKIKLAMDPSGKVTTATISDTNLYDNDPLYRALADSALRAVHKCNPITELRGTDYSIWNEIVLTFNPQQVS</sequence>
<reference evidence="2 3" key="1">
    <citation type="submission" date="2015-01" db="EMBL/GenBank/DDBJ databases">
        <title>Genome Sequencing of Rickettsiales.</title>
        <authorList>
            <person name="Daugherty S.C."/>
            <person name="Su Q."/>
            <person name="Abolude K."/>
            <person name="Beier-Sexton M."/>
            <person name="Carlyon J.A."/>
            <person name="Carter R."/>
            <person name="Day N.P."/>
            <person name="Dumler S.J."/>
            <person name="Dyachenko V."/>
            <person name="Godinez A."/>
            <person name="Kurtti T.J."/>
            <person name="Lichay M."/>
            <person name="Mullins K.E."/>
            <person name="Ott S."/>
            <person name="Pappas-Brown V."/>
            <person name="Paris D.H."/>
            <person name="Patel P."/>
            <person name="Richards A.L."/>
            <person name="Sadzewicz L."/>
            <person name="Sears K."/>
            <person name="Seidman D."/>
            <person name="Sengamalay N."/>
            <person name="Stenos J."/>
            <person name="Tallon L.J."/>
            <person name="Vincent G."/>
            <person name="Fraser C.M."/>
            <person name="Munderloh U."/>
            <person name="Dunning-Hotopp J.C."/>
        </authorList>
    </citation>
    <scope>NUCLEOTIDE SEQUENCE [LARGE SCALE GENOMIC DNA]</scope>
    <source>
        <strain evidence="2 3">NCH-1</strain>
    </source>
</reference>
<dbReference type="PATRIC" id="fig|1359161.3.peg.1461"/>
<keyword evidence="1" id="KW-1133">Transmembrane helix</keyword>
<accession>A0A0F3N638</accession>
<protein>
    <submittedName>
        <fullName evidence="2">TonB family protein</fullName>
    </submittedName>
</protein>
<proteinExistence type="predicted"/>
<name>A0A0F3N638_ANAPH</name>